<dbReference type="PANTHER" id="PTHR31793">
    <property type="entry name" value="4-HYDROXYBENZOYL-COA THIOESTERASE FAMILY MEMBER"/>
    <property type="match status" value="1"/>
</dbReference>
<dbReference type="InterPro" id="IPR006684">
    <property type="entry name" value="YbgC/YbaW"/>
</dbReference>
<evidence type="ECO:0000256" key="1">
    <source>
        <dbReference type="ARBA" id="ARBA00005953"/>
    </source>
</evidence>
<dbReference type="PIRSF" id="PIRSF003230">
    <property type="entry name" value="YbgC"/>
    <property type="match status" value="1"/>
</dbReference>
<organism evidence="3 4">
    <name type="scientific">Crenobacter cavernae</name>
    <dbReference type="NCBI Taxonomy" id="2290923"/>
    <lineage>
        <taxon>Bacteria</taxon>
        <taxon>Pseudomonadati</taxon>
        <taxon>Pseudomonadota</taxon>
        <taxon>Betaproteobacteria</taxon>
        <taxon>Neisseriales</taxon>
        <taxon>Neisseriaceae</taxon>
        <taxon>Crenobacter</taxon>
    </lineage>
</organism>
<proteinExistence type="inferred from homology"/>
<dbReference type="OrthoDB" id="9799036at2"/>
<dbReference type="EMBL" id="CP031337">
    <property type="protein sequence ID" value="AXK38622.1"/>
    <property type="molecule type" value="Genomic_DNA"/>
</dbReference>
<accession>A0A345Y3X0</accession>
<dbReference type="GO" id="GO:0047617">
    <property type="term" value="F:fatty acyl-CoA hydrolase activity"/>
    <property type="evidence" value="ECO:0007669"/>
    <property type="project" value="TreeGrafter"/>
</dbReference>
<name>A0A345Y3X0_9NEIS</name>
<gene>
    <name evidence="3" type="ORF">DWG20_03810</name>
</gene>
<dbReference type="CDD" id="cd00586">
    <property type="entry name" value="4HBT"/>
    <property type="match status" value="1"/>
</dbReference>
<reference evidence="3 4" key="1">
    <citation type="submission" date="2018-07" db="EMBL/GenBank/DDBJ databases">
        <title>Crenobacter cavernae sp. nov., isolated from a karst cave.</title>
        <authorList>
            <person name="Zhu H."/>
        </authorList>
    </citation>
    <scope>NUCLEOTIDE SEQUENCE [LARGE SCALE GENOMIC DNA]</scope>
    <source>
        <strain evidence="3 4">K1W11S-77</strain>
    </source>
</reference>
<sequence length="138" mass="15514">MPHLTSIKVRGYHLDLYGHVNNARYLEFLEEARWTFFEEHGDLPWFLSSGLALVVVNINIDYRRPALMNEELAVSSGVKSIGRRSAVIHQRVMLAGTGTVVAEADVTFVVFDGKLGRAVELDGRLKELLEAMRDQDAD</sequence>
<dbReference type="PANTHER" id="PTHR31793:SF24">
    <property type="entry name" value="LONG-CHAIN ACYL-COA THIOESTERASE FADM"/>
    <property type="match status" value="1"/>
</dbReference>
<dbReference type="RefSeq" id="WP_115432557.1">
    <property type="nucleotide sequence ID" value="NZ_CP031337.1"/>
</dbReference>
<evidence type="ECO:0000313" key="4">
    <source>
        <dbReference type="Proteomes" id="UP000254537"/>
    </source>
</evidence>
<evidence type="ECO:0000256" key="2">
    <source>
        <dbReference type="ARBA" id="ARBA00022801"/>
    </source>
</evidence>
<protein>
    <submittedName>
        <fullName evidence="3">Acyl-CoA thioesterase</fullName>
    </submittedName>
</protein>
<comment type="similarity">
    <text evidence="1">Belongs to the 4-hydroxybenzoyl-CoA thioesterase family.</text>
</comment>
<evidence type="ECO:0000313" key="3">
    <source>
        <dbReference type="EMBL" id="AXK38622.1"/>
    </source>
</evidence>
<keyword evidence="2" id="KW-0378">Hydrolase</keyword>
<dbReference type="NCBIfam" id="TIGR00051">
    <property type="entry name" value="YbgC/FadM family acyl-CoA thioesterase"/>
    <property type="match status" value="1"/>
</dbReference>
<dbReference type="KEGG" id="ccah:DWG20_03810"/>
<dbReference type="Gene3D" id="3.10.129.10">
    <property type="entry name" value="Hotdog Thioesterase"/>
    <property type="match status" value="1"/>
</dbReference>
<dbReference type="Proteomes" id="UP000254537">
    <property type="component" value="Chromosome"/>
</dbReference>
<dbReference type="InterPro" id="IPR029069">
    <property type="entry name" value="HotDog_dom_sf"/>
</dbReference>
<dbReference type="SUPFAM" id="SSF54637">
    <property type="entry name" value="Thioesterase/thiol ester dehydrase-isomerase"/>
    <property type="match status" value="1"/>
</dbReference>
<dbReference type="InterPro" id="IPR050563">
    <property type="entry name" value="4-hydroxybenzoyl-CoA_TE"/>
</dbReference>
<dbReference type="Pfam" id="PF13279">
    <property type="entry name" value="4HBT_2"/>
    <property type="match status" value="1"/>
</dbReference>
<dbReference type="AlphaFoldDB" id="A0A345Y3X0"/>